<evidence type="ECO:0000256" key="4">
    <source>
        <dbReference type="ARBA" id="ARBA00022942"/>
    </source>
</evidence>
<dbReference type="InterPro" id="IPR050221">
    <property type="entry name" value="26S_Proteasome_ATPase"/>
</dbReference>
<sequence length="387" mass="44343">MASEREQYLADYRRRLIEHREVESKLRKLREEKKEFDKQYDKSENDLKALQSVGQIVGEVLKQLTEEKFIVKATNGPRYVVGCRRQLDKAKLKPGTRVALDMTTLTIMRYLPREVDPLVYNMSHEDPGDVTYSQIGGLGEQIRELREVIELPLLNPELFHRVGISPPKGCLLYGPPGTGKTLLARAVASQLDCNFLKIIIHLLLNYLKVVSSAIVDKYIGESARLIREMFNYARDHQPCIIFMDEIDAIGGRRFSEGTSADREIQRTLMELLNQMDGFDSLGQVKMIMATNRPDTLDPALLRPGRLDRKIEIPLPNEQARLDILKIHSGPITKRGEIDYEAVVKLSDGFNGADLRNVCTEAGLFAIRNERDYVIRRRFYESCEESFR</sequence>
<dbReference type="Pfam" id="PF00004">
    <property type="entry name" value="AAA"/>
    <property type="match status" value="1"/>
</dbReference>
<gene>
    <name evidence="8" type="primary">Psmc6</name>
    <name evidence="8" type="ORF">Anas_12109</name>
</gene>
<dbReference type="GO" id="GO:0006508">
    <property type="term" value="P:proteolysis"/>
    <property type="evidence" value="ECO:0007669"/>
    <property type="project" value="UniProtKB-KW"/>
</dbReference>
<evidence type="ECO:0000259" key="7">
    <source>
        <dbReference type="SMART" id="SM00382"/>
    </source>
</evidence>
<protein>
    <submittedName>
        <fullName evidence="8">26S protease regulatory subunit 10B</fullName>
    </submittedName>
</protein>
<dbReference type="Gene3D" id="1.10.8.60">
    <property type="match status" value="1"/>
</dbReference>
<name>A0A5N5SSJ7_9CRUS</name>
<comment type="caution">
    <text evidence="8">The sequence shown here is derived from an EMBL/GenBank/DDBJ whole genome shotgun (WGS) entry which is preliminary data.</text>
</comment>
<dbReference type="InterPro" id="IPR032501">
    <property type="entry name" value="Prot_ATP_ID_OB_2nd"/>
</dbReference>
<keyword evidence="8" id="KW-0645">Protease</keyword>
<dbReference type="GO" id="GO:0016887">
    <property type="term" value="F:ATP hydrolysis activity"/>
    <property type="evidence" value="ECO:0007669"/>
    <property type="project" value="InterPro"/>
</dbReference>
<keyword evidence="6" id="KW-0175">Coiled coil</keyword>
<dbReference type="GO" id="GO:0008233">
    <property type="term" value="F:peptidase activity"/>
    <property type="evidence" value="ECO:0007669"/>
    <property type="project" value="UniProtKB-KW"/>
</dbReference>
<dbReference type="OrthoDB" id="1937997at2759"/>
<dbReference type="PANTHER" id="PTHR23073">
    <property type="entry name" value="26S PROTEASOME REGULATORY SUBUNIT"/>
    <property type="match status" value="1"/>
</dbReference>
<keyword evidence="9" id="KW-1185">Reference proteome</keyword>
<dbReference type="FunFam" id="2.40.50.140:FF:000027">
    <property type="entry name" value="26S protease regulatory subunit 10B"/>
    <property type="match status" value="1"/>
</dbReference>
<dbReference type="Proteomes" id="UP000326759">
    <property type="component" value="Unassembled WGS sequence"/>
</dbReference>
<comment type="similarity">
    <text evidence="1 5">Belongs to the AAA ATPase family.</text>
</comment>
<dbReference type="FunFam" id="3.40.50.300:FF:000034">
    <property type="entry name" value="26S protease regulatory subunit 10B"/>
    <property type="match status" value="1"/>
</dbReference>
<evidence type="ECO:0000313" key="9">
    <source>
        <dbReference type="Proteomes" id="UP000326759"/>
    </source>
</evidence>
<evidence type="ECO:0000313" key="8">
    <source>
        <dbReference type="EMBL" id="KAB7497164.1"/>
    </source>
</evidence>
<evidence type="ECO:0000256" key="3">
    <source>
        <dbReference type="ARBA" id="ARBA00022840"/>
    </source>
</evidence>
<accession>A0A5N5SSJ7</accession>
<keyword evidence="2 5" id="KW-0547">Nucleotide-binding</keyword>
<evidence type="ECO:0000256" key="2">
    <source>
        <dbReference type="ARBA" id="ARBA00022741"/>
    </source>
</evidence>
<dbReference type="InterPro" id="IPR003593">
    <property type="entry name" value="AAA+_ATPase"/>
</dbReference>
<dbReference type="GO" id="GO:0005524">
    <property type="term" value="F:ATP binding"/>
    <property type="evidence" value="ECO:0007669"/>
    <property type="project" value="UniProtKB-KW"/>
</dbReference>
<dbReference type="Gene3D" id="2.40.50.140">
    <property type="entry name" value="Nucleic acid-binding proteins"/>
    <property type="match status" value="1"/>
</dbReference>
<evidence type="ECO:0000256" key="6">
    <source>
        <dbReference type="SAM" id="Coils"/>
    </source>
</evidence>
<proteinExistence type="inferred from homology"/>
<keyword evidence="8" id="KW-0378">Hydrolase</keyword>
<feature type="domain" description="AAA+ ATPase" evidence="7">
    <location>
        <begin position="166"/>
        <end position="316"/>
    </location>
</feature>
<dbReference type="InterPro" id="IPR003959">
    <property type="entry name" value="ATPase_AAA_core"/>
</dbReference>
<feature type="coiled-coil region" evidence="6">
    <location>
        <begin position="12"/>
        <end position="53"/>
    </location>
</feature>
<dbReference type="AlphaFoldDB" id="A0A5N5SSJ7"/>
<dbReference type="InterPro" id="IPR003960">
    <property type="entry name" value="ATPase_AAA_CS"/>
</dbReference>
<evidence type="ECO:0000256" key="1">
    <source>
        <dbReference type="ARBA" id="ARBA00006914"/>
    </source>
</evidence>
<dbReference type="InterPro" id="IPR012340">
    <property type="entry name" value="NA-bd_OB-fold"/>
</dbReference>
<dbReference type="Pfam" id="PF17862">
    <property type="entry name" value="AAA_lid_3"/>
    <property type="match status" value="1"/>
</dbReference>
<reference evidence="8 9" key="1">
    <citation type="journal article" date="2019" name="PLoS Biol.">
        <title>Sex chromosomes control vertical transmission of feminizing Wolbachia symbionts in an isopod.</title>
        <authorList>
            <person name="Becking T."/>
            <person name="Chebbi M.A."/>
            <person name="Giraud I."/>
            <person name="Moumen B."/>
            <person name="Laverre T."/>
            <person name="Caubet Y."/>
            <person name="Peccoud J."/>
            <person name="Gilbert C."/>
            <person name="Cordaux R."/>
        </authorList>
    </citation>
    <scope>NUCLEOTIDE SEQUENCE [LARGE SCALE GENOMIC DNA]</scope>
    <source>
        <strain evidence="8">ANa2</strain>
        <tissue evidence="8">Whole body excluding digestive tract and cuticle</tissue>
    </source>
</reference>
<keyword evidence="4" id="KW-0647">Proteasome</keyword>
<dbReference type="Gene3D" id="3.40.50.300">
    <property type="entry name" value="P-loop containing nucleotide triphosphate hydrolases"/>
    <property type="match status" value="1"/>
</dbReference>
<dbReference type="InterPro" id="IPR027417">
    <property type="entry name" value="P-loop_NTPase"/>
</dbReference>
<dbReference type="SMART" id="SM00382">
    <property type="entry name" value="AAA"/>
    <property type="match status" value="1"/>
</dbReference>
<dbReference type="GO" id="GO:0000502">
    <property type="term" value="C:proteasome complex"/>
    <property type="evidence" value="ECO:0007669"/>
    <property type="project" value="UniProtKB-KW"/>
</dbReference>
<dbReference type="InterPro" id="IPR041569">
    <property type="entry name" value="AAA_lid_3"/>
</dbReference>
<keyword evidence="3 5" id="KW-0067">ATP-binding</keyword>
<dbReference type="PROSITE" id="PS00674">
    <property type="entry name" value="AAA"/>
    <property type="match status" value="1"/>
</dbReference>
<organism evidence="8 9">
    <name type="scientific">Armadillidium nasatum</name>
    <dbReference type="NCBI Taxonomy" id="96803"/>
    <lineage>
        <taxon>Eukaryota</taxon>
        <taxon>Metazoa</taxon>
        <taxon>Ecdysozoa</taxon>
        <taxon>Arthropoda</taxon>
        <taxon>Crustacea</taxon>
        <taxon>Multicrustacea</taxon>
        <taxon>Malacostraca</taxon>
        <taxon>Eumalacostraca</taxon>
        <taxon>Peracarida</taxon>
        <taxon>Isopoda</taxon>
        <taxon>Oniscidea</taxon>
        <taxon>Crinocheta</taxon>
        <taxon>Armadillidiidae</taxon>
        <taxon>Armadillidium</taxon>
    </lineage>
</organism>
<dbReference type="Pfam" id="PF16450">
    <property type="entry name" value="Prot_ATP_ID_OB_C"/>
    <property type="match status" value="1"/>
</dbReference>
<dbReference type="EMBL" id="SEYY01020622">
    <property type="protein sequence ID" value="KAB7497164.1"/>
    <property type="molecule type" value="Genomic_DNA"/>
</dbReference>
<evidence type="ECO:0000256" key="5">
    <source>
        <dbReference type="RuleBase" id="RU003651"/>
    </source>
</evidence>
<dbReference type="SUPFAM" id="SSF52540">
    <property type="entry name" value="P-loop containing nucleoside triphosphate hydrolases"/>
    <property type="match status" value="1"/>
</dbReference>